<keyword evidence="3" id="KW-0812">Transmembrane</keyword>
<feature type="transmembrane region" description="Helical" evidence="3">
    <location>
        <begin position="591"/>
        <end position="610"/>
    </location>
</feature>
<proteinExistence type="predicted"/>
<gene>
    <name evidence="5" type="ORF">PEVE_00017308</name>
</gene>
<name>A0ABN8SBF3_9CNID</name>
<protein>
    <recommendedName>
        <fullName evidence="4">ABC transporter domain-containing protein</fullName>
    </recommendedName>
</protein>
<organism evidence="5 6">
    <name type="scientific">Porites evermanni</name>
    <dbReference type="NCBI Taxonomy" id="104178"/>
    <lineage>
        <taxon>Eukaryota</taxon>
        <taxon>Metazoa</taxon>
        <taxon>Cnidaria</taxon>
        <taxon>Anthozoa</taxon>
        <taxon>Hexacorallia</taxon>
        <taxon>Scleractinia</taxon>
        <taxon>Fungiina</taxon>
        <taxon>Poritidae</taxon>
        <taxon>Porites</taxon>
    </lineage>
</organism>
<feature type="non-terminal residue" evidence="5">
    <location>
        <position position="1"/>
    </location>
</feature>
<keyword evidence="1" id="KW-0547">Nucleotide-binding</keyword>
<feature type="transmembrane region" description="Helical" evidence="3">
    <location>
        <begin position="948"/>
        <end position="966"/>
    </location>
</feature>
<evidence type="ECO:0000256" key="2">
    <source>
        <dbReference type="ARBA" id="ARBA00022840"/>
    </source>
</evidence>
<dbReference type="InterPro" id="IPR003439">
    <property type="entry name" value="ABC_transporter-like_ATP-bd"/>
</dbReference>
<dbReference type="EMBL" id="CALNXI010002389">
    <property type="protein sequence ID" value="CAH3187083.1"/>
    <property type="molecule type" value="Genomic_DNA"/>
</dbReference>
<dbReference type="SUPFAM" id="SSF52540">
    <property type="entry name" value="P-loop containing nucleoside triphosphate hydrolases"/>
    <property type="match status" value="1"/>
</dbReference>
<keyword evidence="6" id="KW-1185">Reference proteome</keyword>
<dbReference type="PROSITE" id="PS50893">
    <property type="entry name" value="ABC_TRANSPORTER_2"/>
    <property type="match status" value="1"/>
</dbReference>
<dbReference type="Proteomes" id="UP001159427">
    <property type="component" value="Unassembled WGS sequence"/>
</dbReference>
<reference evidence="5 6" key="1">
    <citation type="submission" date="2022-05" db="EMBL/GenBank/DDBJ databases">
        <authorList>
            <consortium name="Genoscope - CEA"/>
            <person name="William W."/>
        </authorList>
    </citation>
    <scope>NUCLEOTIDE SEQUENCE [LARGE SCALE GENOMIC DNA]</scope>
</reference>
<dbReference type="PANTHER" id="PTHR19229:SF250">
    <property type="entry name" value="ABC TRANSPORTER DOMAIN-CONTAINING PROTEIN-RELATED"/>
    <property type="match status" value="1"/>
</dbReference>
<dbReference type="InterPro" id="IPR026082">
    <property type="entry name" value="ABCA"/>
</dbReference>
<keyword evidence="3" id="KW-1133">Transmembrane helix</keyword>
<keyword evidence="2" id="KW-0067">ATP-binding</keyword>
<comment type="caution">
    <text evidence="5">The sequence shown here is derived from an EMBL/GenBank/DDBJ whole genome shotgun (WGS) entry which is preliminary data.</text>
</comment>
<evidence type="ECO:0000256" key="3">
    <source>
        <dbReference type="SAM" id="Phobius"/>
    </source>
</evidence>
<dbReference type="PANTHER" id="PTHR19229">
    <property type="entry name" value="ATP-BINDING CASSETTE TRANSPORTER SUBFAMILY A ABCA"/>
    <property type="match status" value="1"/>
</dbReference>
<dbReference type="InterPro" id="IPR027417">
    <property type="entry name" value="P-loop_NTPase"/>
</dbReference>
<keyword evidence="3" id="KW-0472">Membrane</keyword>
<dbReference type="SMART" id="SM00382">
    <property type="entry name" value="AAA"/>
    <property type="match status" value="1"/>
</dbReference>
<feature type="domain" description="ABC transporter" evidence="4">
    <location>
        <begin position="153"/>
        <end position="383"/>
    </location>
</feature>
<feature type="transmembrane region" description="Helical" evidence="3">
    <location>
        <begin position="972"/>
        <end position="990"/>
    </location>
</feature>
<dbReference type="InterPro" id="IPR003593">
    <property type="entry name" value="AAA+_ATPase"/>
</dbReference>
<sequence>DFLCRSEKAGACLLPNTCLGLAAKLFAQFETIRVGISWKQVSEYPSPDENFNMVWVFCMLLAECALFGTITWYVEAIFPGEYGIPKPFYFPCLPSYWCGVNSPKLKLPCDDEVTEQEEMNVILNSGAKSPVDDEDGKADVEDEPDLPVGVAIKRLRKVFEGSSGSKVAVDDLSLNIFKGQITALLGHNGAGKTTTISMLTGLFPPTTGSADVNGMSITSNMDAIRESLGLCPQHNVLFDRLTVKEHLDFFISLKGKFGVEADSEVNEMINDIQLVDKSNTVSSKLSGGMKRKLSCAIALIGGSETVFLDEPTSGMDPYARRGTWDLLLKHKAGRTIILTTHFMDEADLLGDRIAIMADGQLRCCGSSLFLKSRYGVGYHLTLVKRESCDQDVISNLVKSHVPKAEIISAVGTEIQFVLPSESSQNFEALFSEFENNLEQYGVTSFGVSVTTLEEVFMKVGEGAEKTLHDHAVGTEIQFVLPSESSQNFEALFSEFENNLEQYGVTSFGVSVTTLEEVFMKVGEGAEKTLHDQVVDQKHRGEQASGGASQILIPEAEASSVGEFNTGLSLKWQQYKAMLLKRFLNARREKRLVLTQLILPLLMVCLALLLIKTLQEPMQNEPPRILNLSNLSIKGAPNTGFYADFRPGIKNELFDVAYKHLKDVKVTLKDIKSDLQKIKTGNQGNNILVKGEKFLYKDDEQDVCCNYEFLVLNAKCKKAFTSGKLTAESCKNNKKFGYNHCPDCMKGGGRDCTNIRIGDTKVNDSMTFYNEYVLEESNAADYFNTHVMGFSFKSRDDNSTGDLESINATVWYSFKGYHTKPDALSALVNVLLAYSKKDDSYHIETINYPLPLNSKQRPRHKVKYSEILANSLLFEKLLFSSSCFYIRSKSSHKKKERKELGCDVVLWGGGGGGRGNNVHDAVGERRLNNEHYALGENGSTFNFLSIRKILLLGLCMLPFVYLISFLFKGPLSAYATTVFVLSVVSMAILITNNILTFNGKKDEGDIVHFIGLFFPTYS</sequence>
<evidence type="ECO:0000259" key="4">
    <source>
        <dbReference type="PROSITE" id="PS50893"/>
    </source>
</evidence>
<dbReference type="Pfam" id="PF00005">
    <property type="entry name" value="ABC_tran"/>
    <property type="match status" value="1"/>
</dbReference>
<dbReference type="CDD" id="cd03263">
    <property type="entry name" value="ABC_subfamily_A"/>
    <property type="match status" value="1"/>
</dbReference>
<evidence type="ECO:0000313" key="6">
    <source>
        <dbReference type="Proteomes" id="UP001159427"/>
    </source>
</evidence>
<dbReference type="Gene3D" id="3.40.50.300">
    <property type="entry name" value="P-loop containing nucleotide triphosphate hydrolases"/>
    <property type="match status" value="1"/>
</dbReference>
<accession>A0ABN8SBF3</accession>
<evidence type="ECO:0000256" key="1">
    <source>
        <dbReference type="ARBA" id="ARBA00022741"/>
    </source>
</evidence>
<evidence type="ECO:0000313" key="5">
    <source>
        <dbReference type="EMBL" id="CAH3187083.1"/>
    </source>
</evidence>